<sequence length="178" mass="20099">MSAQALADRCAELGMPDLKRQAITNLENGRRGMVTVEELLVLARALDVPPVLLFIPLDGHTDLEITPKLTMRSWEALLWVSGEDEPTDRERRRRWRETVGPVQQHRAFFTYFREAARREISADPAPFNASVRELARVIDAMVSAGIVPPAVPPQWLDLMRAEGWLQHPDEVPVQAEDG</sequence>
<dbReference type="Gene3D" id="1.10.260.40">
    <property type="entry name" value="lambda repressor-like DNA-binding domains"/>
    <property type="match status" value="1"/>
</dbReference>
<evidence type="ECO:0000259" key="1">
    <source>
        <dbReference type="PROSITE" id="PS50943"/>
    </source>
</evidence>
<dbReference type="InterPro" id="IPR001387">
    <property type="entry name" value="Cro/C1-type_HTH"/>
</dbReference>
<dbReference type="Pfam" id="PF01381">
    <property type="entry name" value="HTH_3"/>
    <property type="match status" value="1"/>
</dbReference>
<dbReference type="PROSITE" id="PS50943">
    <property type="entry name" value="HTH_CROC1"/>
    <property type="match status" value="1"/>
</dbReference>
<evidence type="ECO:0000313" key="2">
    <source>
        <dbReference type="EMBL" id="SNT59080.1"/>
    </source>
</evidence>
<protein>
    <recommendedName>
        <fullName evidence="1">HTH cro/C1-type domain-containing protein</fullName>
    </recommendedName>
</protein>
<dbReference type="SUPFAM" id="SSF47413">
    <property type="entry name" value="lambda repressor-like DNA-binding domains"/>
    <property type="match status" value="1"/>
</dbReference>
<dbReference type="InterPro" id="IPR010982">
    <property type="entry name" value="Lambda_DNA-bd_dom_sf"/>
</dbReference>
<accession>A0A239NWE8</accession>
<gene>
    <name evidence="2" type="ORF">SAMN05443665_105150</name>
</gene>
<reference evidence="2 3" key="1">
    <citation type="submission" date="2017-06" db="EMBL/GenBank/DDBJ databases">
        <authorList>
            <person name="Kim H.J."/>
            <person name="Triplett B.A."/>
        </authorList>
    </citation>
    <scope>NUCLEOTIDE SEQUENCE [LARGE SCALE GENOMIC DNA]</scope>
    <source>
        <strain evidence="2 3">DSM 44715</strain>
    </source>
</reference>
<dbReference type="GO" id="GO:0003677">
    <property type="term" value="F:DNA binding"/>
    <property type="evidence" value="ECO:0007669"/>
    <property type="project" value="InterPro"/>
</dbReference>
<keyword evidence="3" id="KW-1185">Reference proteome</keyword>
<name>A0A239NWE8_9ACTN</name>
<organism evidence="2 3">
    <name type="scientific">Actinomadura meyerae</name>
    <dbReference type="NCBI Taxonomy" id="240840"/>
    <lineage>
        <taxon>Bacteria</taxon>
        <taxon>Bacillati</taxon>
        <taxon>Actinomycetota</taxon>
        <taxon>Actinomycetes</taxon>
        <taxon>Streptosporangiales</taxon>
        <taxon>Thermomonosporaceae</taxon>
        <taxon>Actinomadura</taxon>
    </lineage>
</organism>
<feature type="domain" description="HTH cro/C1-type" evidence="1">
    <location>
        <begin position="17"/>
        <end position="53"/>
    </location>
</feature>
<dbReference type="EMBL" id="FZOR01000051">
    <property type="protein sequence ID" value="SNT59080.1"/>
    <property type="molecule type" value="Genomic_DNA"/>
</dbReference>
<evidence type="ECO:0000313" key="3">
    <source>
        <dbReference type="Proteomes" id="UP000198318"/>
    </source>
</evidence>
<dbReference type="CDD" id="cd00093">
    <property type="entry name" value="HTH_XRE"/>
    <property type="match status" value="1"/>
</dbReference>
<proteinExistence type="predicted"/>
<dbReference type="Proteomes" id="UP000198318">
    <property type="component" value="Unassembled WGS sequence"/>
</dbReference>
<dbReference type="AlphaFoldDB" id="A0A239NWE8"/>